<dbReference type="AlphaFoldDB" id="A0A0K9P235"/>
<gene>
    <name evidence="3" type="ORF">ZOSMA_42G00870</name>
</gene>
<dbReference type="Gene3D" id="3.90.830.10">
    <property type="entry name" value="Syntaxin Binding Protein 1, Chain A, domain 2"/>
    <property type="match status" value="1"/>
</dbReference>
<dbReference type="GO" id="GO:0006904">
    <property type="term" value="P:vesicle docking involved in exocytosis"/>
    <property type="evidence" value="ECO:0000318"/>
    <property type="project" value="GO_Central"/>
</dbReference>
<dbReference type="GO" id="GO:0005886">
    <property type="term" value="C:plasma membrane"/>
    <property type="evidence" value="ECO:0000318"/>
    <property type="project" value="GO_Central"/>
</dbReference>
<evidence type="ECO:0000313" key="3">
    <source>
        <dbReference type="EMBL" id="KMZ63048.1"/>
    </source>
</evidence>
<dbReference type="Pfam" id="PF00995">
    <property type="entry name" value="Sec1"/>
    <property type="match status" value="1"/>
</dbReference>
<dbReference type="InterPro" id="IPR027482">
    <property type="entry name" value="Sec1-like_dom2"/>
</dbReference>
<evidence type="ECO:0000256" key="1">
    <source>
        <dbReference type="ARBA" id="ARBA00009884"/>
    </source>
</evidence>
<dbReference type="Proteomes" id="UP000036987">
    <property type="component" value="Unassembled WGS sequence"/>
</dbReference>
<proteinExistence type="inferred from homology"/>
<dbReference type="OrthoDB" id="2228at2759"/>
<dbReference type="InterPro" id="IPR001619">
    <property type="entry name" value="Sec1-like"/>
</dbReference>
<accession>A0A0K9P235</accession>
<dbReference type="GO" id="GO:0006886">
    <property type="term" value="P:intracellular protein transport"/>
    <property type="evidence" value="ECO:0000318"/>
    <property type="project" value="GO_Central"/>
</dbReference>
<dbReference type="InterPro" id="IPR036045">
    <property type="entry name" value="Sec1-like_sf"/>
</dbReference>
<dbReference type="GO" id="GO:0019905">
    <property type="term" value="F:syntaxin binding"/>
    <property type="evidence" value="ECO:0000318"/>
    <property type="project" value="GO_Central"/>
</dbReference>
<dbReference type="STRING" id="29655.A0A0K9P235"/>
<dbReference type="Gene3D" id="3.40.50.1910">
    <property type="match status" value="1"/>
</dbReference>
<dbReference type="SUPFAM" id="SSF56815">
    <property type="entry name" value="Sec1/munc18-like (SM) proteins"/>
    <property type="match status" value="1"/>
</dbReference>
<feature type="compositionally biased region" description="Polar residues" evidence="2">
    <location>
        <begin position="359"/>
        <end position="374"/>
    </location>
</feature>
<dbReference type="InterPro" id="IPR043127">
    <property type="entry name" value="Sec-1-like_dom3a"/>
</dbReference>
<feature type="region of interest" description="Disordered" evidence="2">
    <location>
        <begin position="359"/>
        <end position="390"/>
    </location>
</feature>
<reference evidence="4" key="1">
    <citation type="journal article" date="2016" name="Nature">
        <title>The genome of the seagrass Zostera marina reveals angiosperm adaptation to the sea.</title>
        <authorList>
            <person name="Olsen J.L."/>
            <person name="Rouze P."/>
            <person name="Verhelst B."/>
            <person name="Lin Y.-C."/>
            <person name="Bayer T."/>
            <person name="Collen J."/>
            <person name="Dattolo E."/>
            <person name="De Paoli E."/>
            <person name="Dittami S."/>
            <person name="Maumus F."/>
            <person name="Michel G."/>
            <person name="Kersting A."/>
            <person name="Lauritano C."/>
            <person name="Lohaus R."/>
            <person name="Toepel M."/>
            <person name="Tonon T."/>
            <person name="Vanneste K."/>
            <person name="Amirebrahimi M."/>
            <person name="Brakel J."/>
            <person name="Bostroem C."/>
            <person name="Chovatia M."/>
            <person name="Grimwood J."/>
            <person name="Jenkins J.W."/>
            <person name="Jueterbock A."/>
            <person name="Mraz A."/>
            <person name="Stam W.T."/>
            <person name="Tice H."/>
            <person name="Bornberg-Bauer E."/>
            <person name="Green P.J."/>
            <person name="Pearson G.A."/>
            <person name="Procaccini G."/>
            <person name="Duarte C.M."/>
            <person name="Schmutz J."/>
            <person name="Reusch T.B.H."/>
            <person name="Van de Peer Y."/>
        </authorList>
    </citation>
    <scope>NUCLEOTIDE SEQUENCE [LARGE SCALE GENOMIC DNA]</scope>
    <source>
        <strain evidence="4">cv. Finnish</strain>
    </source>
</reference>
<comment type="caution">
    <text evidence="3">The sequence shown here is derived from an EMBL/GenBank/DDBJ whole genome shotgun (WGS) entry which is preliminary data.</text>
</comment>
<organism evidence="3 4">
    <name type="scientific">Zostera marina</name>
    <name type="common">Eelgrass</name>
    <dbReference type="NCBI Taxonomy" id="29655"/>
    <lineage>
        <taxon>Eukaryota</taxon>
        <taxon>Viridiplantae</taxon>
        <taxon>Streptophyta</taxon>
        <taxon>Embryophyta</taxon>
        <taxon>Tracheophyta</taxon>
        <taxon>Spermatophyta</taxon>
        <taxon>Magnoliopsida</taxon>
        <taxon>Liliopsida</taxon>
        <taxon>Zosteraceae</taxon>
        <taxon>Zostera</taxon>
    </lineage>
</organism>
<name>A0A0K9P235_ZOSMR</name>
<sequence>MVFFQEFPNVWYLAAKSYSNTSTMPSPCDLLPNKLAVGVWNRLCKYRSTIPNFPQSETCEFLIVDRSIDQISPVIHEWTYDAMCHDLLNVEGNKYVYEIPGKEGEPPEKKEVLLEDHDLVWAELRHAHIADASERLYDKITNFVSKNKAAQIQHGRDGELSTKDIQKLVHALPQYSEQLDKISLHVEIAGELNKIIRDMGLRDIGQLEQDIVFGDADSKEIINFLSTKQETDSLNKLRILMIYAAAYPEKFEGDKGAKLMQLARLSDDDMKAVNNLKCLGRCFENTKKTSGGVFSLKFNVNKVSLDKVNYKKKNAARKERTVEGETWALSRFYPMIEEVIEKLSKGELPENEYSCINDSKTSQQKTWRTESQPVHSMRSRRTATWAKPRTSDDGYSSDSLLRRASSDFRMGQRIFVFIIGGSTRSEFRAVHNLTSKLKREVILGSSSIDDPSQFIMIGYGQPFKCAQINATNNLDREIHFVYYA</sequence>
<dbReference type="Gene3D" id="1.25.40.60">
    <property type="match status" value="1"/>
</dbReference>
<dbReference type="GO" id="GO:0016192">
    <property type="term" value="P:vesicle-mediated transport"/>
    <property type="evidence" value="ECO:0000318"/>
    <property type="project" value="GO_Central"/>
</dbReference>
<dbReference type="OMA" id="HERESEW"/>
<evidence type="ECO:0000313" key="4">
    <source>
        <dbReference type="Proteomes" id="UP000036987"/>
    </source>
</evidence>
<keyword evidence="4" id="KW-1185">Reference proteome</keyword>
<protein>
    <submittedName>
        <fullName evidence="3">Syntaxin binding protein 2</fullName>
    </submittedName>
</protein>
<evidence type="ECO:0000256" key="2">
    <source>
        <dbReference type="SAM" id="MobiDB-lite"/>
    </source>
</evidence>
<dbReference type="GO" id="GO:0030141">
    <property type="term" value="C:secretory granule"/>
    <property type="evidence" value="ECO:0000318"/>
    <property type="project" value="GO_Central"/>
</dbReference>
<dbReference type="EMBL" id="LFYR01001279">
    <property type="protein sequence ID" value="KMZ63048.1"/>
    <property type="molecule type" value="Genomic_DNA"/>
</dbReference>
<comment type="similarity">
    <text evidence="1">Belongs to the STXBP/unc-18/SEC1 family.</text>
</comment>
<dbReference type="PIRSF" id="PIRSF005715">
    <property type="entry name" value="VPS45_Sec1"/>
    <property type="match status" value="1"/>
</dbReference>
<dbReference type="PANTHER" id="PTHR11679">
    <property type="entry name" value="VESICLE PROTEIN SORTING-ASSOCIATED"/>
    <property type="match status" value="1"/>
</dbReference>